<feature type="transmembrane region" description="Helical" evidence="1">
    <location>
        <begin position="135"/>
        <end position="156"/>
    </location>
</feature>
<evidence type="ECO:0000313" key="3">
    <source>
        <dbReference type="Proteomes" id="UP000027100"/>
    </source>
</evidence>
<dbReference type="PANTHER" id="PTHR34980">
    <property type="entry name" value="INNER MEMBRANE PROTEIN-RELATED-RELATED"/>
    <property type="match status" value="1"/>
</dbReference>
<protein>
    <recommendedName>
        <fullName evidence="4">DUF805 domain-containing protein</fullName>
    </recommendedName>
</protein>
<name>A0A062VC05_9PROT</name>
<dbReference type="Proteomes" id="UP000027100">
    <property type="component" value="Unassembled WGS sequence"/>
</dbReference>
<keyword evidence="3" id="KW-1185">Reference proteome</keyword>
<sequence length="177" mass="18622">MELYLSPNGRIDQPTYWRAVIILFGISAVLNVISAFVSPFLGFVGILFIWPWIAVHVKRFHDAGKTGWLTVAMVLLAIVVSFVLAAFLPGLFGVDQAALQADMERQIEQAAASGNPAAAMSVAMEASKAAAQAQLIPSLVSSLIVTGVVGAVMGLFKTDPNDNQYGPGPAGASSTFV</sequence>
<keyword evidence="1" id="KW-1133">Transmembrane helix</keyword>
<proteinExistence type="predicted"/>
<reference evidence="2 3" key="1">
    <citation type="journal article" date="2014" name="Antonie Van Leeuwenhoek">
        <title>Hyphomonas beringensis sp. nov. and Hyphomonas chukchiensis sp. nov., isolated from surface seawater of the Bering Sea and Chukchi Sea.</title>
        <authorList>
            <person name="Li C."/>
            <person name="Lai Q."/>
            <person name="Li G."/>
            <person name="Dong C."/>
            <person name="Wang J."/>
            <person name="Liao Y."/>
            <person name="Shao Z."/>
        </authorList>
    </citation>
    <scope>NUCLEOTIDE SEQUENCE [LARGE SCALE GENOMIC DNA]</scope>
    <source>
        <strain evidence="2 3">PS728</strain>
    </source>
</reference>
<gene>
    <name evidence="2" type="ORF">HPO_17711</name>
</gene>
<dbReference type="PATRIC" id="fig|1280954.3.peg.3568"/>
<dbReference type="GO" id="GO:0005886">
    <property type="term" value="C:plasma membrane"/>
    <property type="evidence" value="ECO:0007669"/>
    <property type="project" value="TreeGrafter"/>
</dbReference>
<organism evidence="2 3">
    <name type="scientific">Hyphomonas polymorpha PS728</name>
    <dbReference type="NCBI Taxonomy" id="1280954"/>
    <lineage>
        <taxon>Bacteria</taxon>
        <taxon>Pseudomonadati</taxon>
        <taxon>Pseudomonadota</taxon>
        <taxon>Alphaproteobacteria</taxon>
        <taxon>Hyphomonadales</taxon>
        <taxon>Hyphomonadaceae</taxon>
        <taxon>Hyphomonas</taxon>
    </lineage>
</organism>
<accession>A0A062VC05</accession>
<keyword evidence="1" id="KW-0472">Membrane</keyword>
<dbReference type="EMBL" id="ARYM01000031">
    <property type="protein sequence ID" value="KCZ96859.1"/>
    <property type="molecule type" value="Genomic_DNA"/>
</dbReference>
<dbReference type="AlphaFoldDB" id="A0A062VC05"/>
<feature type="transmembrane region" description="Helical" evidence="1">
    <location>
        <begin position="71"/>
        <end position="92"/>
    </location>
</feature>
<feature type="transmembrane region" description="Helical" evidence="1">
    <location>
        <begin position="20"/>
        <end position="50"/>
    </location>
</feature>
<evidence type="ECO:0000256" key="1">
    <source>
        <dbReference type="SAM" id="Phobius"/>
    </source>
</evidence>
<dbReference type="InterPro" id="IPR008523">
    <property type="entry name" value="DUF805"/>
</dbReference>
<evidence type="ECO:0008006" key="4">
    <source>
        <dbReference type="Google" id="ProtNLM"/>
    </source>
</evidence>
<dbReference type="OrthoDB" id="9812349at2"/>
<evidence type="ECO:0000313" key="2">
    <source>
        <dbReference type="EMBL" id="KCZ96859.1"/>
    </source>
</evidence>
<dbReference type="eggNOG" id="COG3152">
    <property type="taxonomic scope" value="Bacteria"/>
</dbReference>
<dbReference type="Pfam" id="PF05656">
    <property type="entry name" value="DUF805"/>
    <property type="match status" value="1"/>
</dbReference>
<comment type="caution">
    <text evidence="2">The sequence shown here is derived from an EMBL/GenBank/DDBJ whole genome shotgun (WGS) entry which is preliminary data.</text>
</comment>
<keyword evidence="1" id="KW-0812">Transmembrane</keyword>
<dbReference type="RefSeq" id="WP_051612785.1">
    <property type="nucleotide sequence ID" value="NZ_ARYM01000031.1"/>
</dbReference>